<comment type="caution">
    <text evidence="1">The sequence shown here is derived from an EMBL/GenBank/DDBJ whole genome shotgun (WGS) entry which is preliminary data.</text>
</comment>
<accession>A0A2C6DH57</accession>
<keyword evidence="2" id="KW-1185">Reference proteome</keyword>
<reference evidence="2" key="1">
    <citation type="submission" date="2017-09" db="EMBL/GenBank/DDBJ databases">
        <title>FDA dAtabase for Regulatory Grade micrObial Sequences (FDA-ARGOS): Supporting development and validation of Infectious Disease Dx tests.</title>
        <authorList>
            <person name="Minogue T."/>
            <person name="Wolcott M."/>
            <person name="Wasieloski L."/>
            <person name="Aguilar W."/>
            <person name="Moore D."/>
            <person name="Tallon L."/>
            <person name="Sadzewicz L."/>
            <person name="Ott S."/>
            <person name="Zhao X."/>
            <person name="Nagaraj S."/>
            <person name="Vavikolanu K."/>
            <person name="Aluvathingal J."/>
            <person name="Nadendla S."/>
            <person name="Sichtig H."/>
        </authorList>
    </citation>
    <scope>NUCLEOTIDE SEQUENCE [LARGE SCALE GENOMIC DNA]</scope>
    <source>
        <strain evidence="2">FDAARGOS_387</strain>
    </source>
</reference>
<dbReference type="EMBL" id="PDDX01000001">
    <property type="protein sequence ID" value="PHI30536.1"/>
    <property type="molecule type" value="Genomic_DNA"/>
</dbReference>
<organism evidence="1 2">
    <name type="scientific">Budvicia aquatica</name>
    <dbReference type="NCBI Taxonomy" id="82979"/>
    <lineage>
        <taxon>Bacteria</taxon>
        <taxon>Pseudomonadati</taxon>
        <taxon>Pseudomonadota</taxon>
        <taxon>Gammaproteobacteria</taxon>
        <taxon>Enterobacterales</taxon>
        <taxon>Budviciaceae</taxon>
        <taxon>Budvicia</taxon>
    </lineage>
</organism>
<gene>
    <name evidence="1" type="ORF">CRN84_14910</name>
</gene>
<evidence type="ECO:0000313" key="1">
    <source>
        <dbReference type="EMBL" id="PHI30536.1"/>
    </source>
</evidence>
<protein>
    <submittedName>
        <fullName evidence="1">Uncharacterized protein</fullName>
    </submittedName>
</protein>
<dbReference type="Proteomes" id="UP000224974">
    <property type="component" value="Unassembled WGS sequence"/>
</dbReference>
<name>A0A2C6DH57_9GAMM</name>
<dbReference type="AlphaFoldDB" id="A0A2C6DH57"/>
<sequence length="75" mass="8589">MVSPGVVADTGVDVEESARAEVQLSNGRINVSEFFRLNIFHYLDFVLIANKCEWLSIVFIKKVKPIFEQINRLFS</sequence>
<evidence type="ECO:0000313" key="2">
    <source>
        <dbReference type="Proteomes" id="UP000224974"/>
    </source>
</evidence>
<proteinExistence type="predicted"/>